<organism evidence="2 3">
    <name type="scientific">Stereocaulon virgatum</name>
    <dbReference type="NCBI Taxonomy" id="373712"/>
    <lineage>
        <taxon>Eukaryota</taxon>
        <taxon>Fungi</taxon>
        <taxon>Dikarya</taxon>
        <taxon>Ascomycota</taxon>
        <taxon>Pezizomycotina</taxon>
        <taxon>Lecanoromycetes</taxon>
        <taxon>OSLEUM clade</taxon>
        <taxon>Lecanoromycetidae</taxon>
        <taxon>Lecanorales</taxon>
        <taxon>Lecanorineae</taxon>
        <taxon>Stereocaulaceae</taxon>
        <taxon>Stereocaulon</taxon>
    </lineage>
</organism>
<sequence>MSKSISAKATVPTRWVVESLSQIARHQDPLSKLQVMLDAILNFRKGKTLAATDATTERLAALFNICFDLSWMGSKPWKLQCEQYEMPQRLKDNLSDLTRVLYDDATEATSRIAVDMMLIACKLHVMELHSTHFSPKKRKIASRPGTPQDSKVREMVRIYPEVELAVEVMDPDINEKVRVTGCADWSFGYSGQDGAAHSTFLVAMEAKRRDLFSTAERQLLTYLAILRELRIRAGKTNAVTQGFYTDGYRYCFMAINVDGKVESSGPYDVMNPEGGKTIFNFIVTILESAMKCSPTVRPTKAAEQRDKEINNFTGDVWSKVYVPYLSSPQIESDGEDEEFGDMPRLGLED</sequence>
<proteinExistence type="predicted"/>
<dbReference type="Proteomes" id="UP001590950">
    <property type="component" value="Unassembled WGS sequence"/>
</dbReference>
<gene>
    <name evidence="2" type="ORF">N7G274_006412</name>
</gene>
<name>A0ABR4A884_9LECA</name>
<comment type="caution">
    <text evidence="2">The sequence shown here is derived from an EMBL/GenBank/DDBJ whole genome shotgun (WGS) entry which is preliminary data.</text>
</comment>
<evidence type="ECO:0000313" key="3">
    <source>
        <dbReference type="Proteomes" id="UP001590950"/>
    </source>
</evidence>
<dbReference type="EMBL" id="JBEFKJ010000019">
    <property type="protein sequence ID" value="KAL2040954.1"/>
    <property type="molecule type" value="Genomic_DNA"/>
</dbReference>
<feature type="region of interest" description="Disordered" evidence="1">
    <location>
        <begin position="328"/>
        <end position="349"/>
    </location>
</feature>
<accession>A0ABR4A884</accession>
<keyword evidence="3" id="KW-1185">Reference proteome</keyword>
<reference evidence="2 3" key="1">
    <citation type="submission" date="2024-09" db="EMBL/GenBank/DDBJ databases">
        <title>Rethinking Asexuality: The Enigmatic Case of Functional Sexual Genes in Lepraria (Stereocaulaceae).</title>
        <authorList>
            <person name="Doellman M."/>
            <person name="Sun Y."/>
            <person name="Barcenas-Pena A."/>
            <person name="Lumbsch H.T."/>
            <person name="Grewe F."/>
        </authorList>
    </citation>
    <scope>NUCLEOTIDE SEQUENCE [LARGE SCALE GENOMIC DNA]</scope>
    <source>
        <strain evidence="2 3">Mercado 3170</strain>
    </source>
</reference>
<evidence type="ECO:0000313" key="2">
    <source>
        <dbReference type="EMBL" id="KAL2040954.1"/>
    </source>
</evidence>
<protein>
    <submittedName>
        <fullName evidence="2">Uncharacterized protein</fullName>
    </submittedName>
</protein>
<evidence type="ECO:0000256" key="1">
    <source>
        <dbReference type="SAM" id="MobiDB-lite"/>
    </source>
</evidence>